<dbReference type="SUPFAM" id="SSF51430">
    <property type="entry name" value="NAD(P)-linked oxidoreductase"/>
    <property type="match status" value="1"/>
</dbReference>
<dbReference type="CDD" id="cd19090">
    <property type="entry name" value="AKR_AKR15A-like"/>
    <property type="match status" value="1"/>
</dbReference>
<feature type="domain" description="NADP-dependent oxidoreductase" evidence="1">
    <location>
        <begin position="16"/>
        <end position="301"/>
    </location>
</feature>
<dbReference type="InterPro" id="IPR020471">
    <property type="entry name" value="AKR"/>
</dbReference>
<gene>
    <name evidence="2" type="ORF">GCM10025864_06480</name>
</gene>
<evidence type="ECO:0000313" key="3">
    <source>
        <dbReference type="Proteomes" id="UP001157091"/>
    </source>
</evidence>
<dbReference type="RefSeq" id="WP_284292026.1">
    <property type="nucleotide sequence ID" value="NZ_BSUK01000001.1"/>
</dbReference>
<evidence type="ECO:0000313" key="2">
    <source>
        <dbReference type="EMBL" id="GMA22889.1"/>
    </source>
</evidence>
<dbReference type="InterPro" id="IPR036812">
    <property type="entry name" value="NAD(P)_OxRdtase_dom_sf"/>
</dbReference>
<dbReference type="PANTHER" id="PTHR42686:SF1">
    <property type="entry name" value="GH17980P-RELATED"/>
    <property type="match status" value="1"/>
</dbReference>
<dbReference type="Gene3D" id="3.20.20.100">
    <property type="entry name" value="NADP-dependent oxidoreductase domain"/>
    <property type="match status" value="1"/>
</dbReference>
<name>A0ABQ6HYW4_9MICO</name>
<proteinExistence type="predicted"/>
<dbReference type="Proteomes" id="UP001157091">
    <property type="component" value="Unassembled WGS sequence"/>
</dbReference>
<protein>
    <submittedName>
        <fullName evidence="2">Oxidoreductase</fullName>
    </submittedName>
</protein>
<organism evidence="2 3">
    <name type="scientific">Luteimicrobium album</name>
    <dbReference type="NCBI Taxonomy" id="1054550"/>
    <lineage>
        <taxon>Bacteria</taxon>
        <taxon>Bacillati</taxon>
        <taxon>Actinomycetota</taxon>
        <taxon>Actinomycetes</taxon>
        <taxon>Micrococcales</taxon>
        <taxon>Luteimicrobium</taxon>
    </lineage>
</organism>
<evidence type="ECO:0000259" key="1">
    <source>
        <dbReference type="Pfam" id="PF00248"/>
    </source>
</evidence>
<sequence length="313" mass="33697">MERRRLGRTELEVSSLCLGTSALGSFPEQYGYEIDEDTAVRTVERVFDSACTFLDTSNEYGHGEAERRVGLAAAGRGGYPDGFVVATKVDPLPGSADFSAARVRRSVQESRERLGLDVLPLVYLHDPEKISFEEATSAGGPVEALVELREEGLIRHLGVAAGPIDLELAFLKTGHFDVVLSHNRFTLIDQSAERLMDEAVATGVAFVNAAPFGGGMLARGPAQVPTYCYRPVDRDTLARAHAIERVCSEHGVPLAAAALQFSTRDPRVTSTVVGMSRPARVDEVLGLLETVVPDELWDALRPLVEPGAVGVLA</sequence>
<comment type="caution">
    <text evidence="2">The sequence shown here is derived from an EMBL/GenBank/DDBJ whole genome shotgun (WGS) entry which is preliminary data.</text>
</comment>
<reference evidence="3" key="1">
    <citation type="journal article" date="2019" name="Int. J. Syst. Evol. Microbiol.">
        <title>The Global Catalogue of Microorganisms (GCM) 10K type strain sequencing project: providing services to taxonomists for standard genome sequencing and annotation.</title>
        <authorList>
            <consortium name="The Broad Institute Genomics Platform"/>
            <consortium name="The Broad Institute Genome Sequencing Center for Infectious Disease"/>
            <person name="Wu L."/>
            <person name="Ma J."/>
        </authorList>
    </citation>
    <scope>NUCLEOTIDE SEQUENCE [LARGE SCALE GENOMIC DNA]</scope>
    <source>
        <strain evidence="3">NBRC 106348</strain>
    </source>
</reference>
<dbReference type="EMBL" id="BSUK01000001">
    <property type="protein sequence ID" value="GMA22889.1"/>
    <property type="molecule type" value="Genomic_DNA"/>
</dbReference>
<accession>A0ABQ6HYW4</accession>
<dbReference type="InterPro" id="IPR023210">
    <property type="entry name" value="NADP_OxRdtase_dom"/>
</dbReference>
<dbReference type="Pfam" id="PF00248">
    <property type="entry name" value="Aldo_ket_red"/>
    <property type="match status" value="1"/>
</dbReference>
<dbReference type="PANTHER" id="PTHR42686">
    <property type="entry name" value="GH17980P-RELATED"/>
    <property type="match status" value="1"/>
</dbReference>
<keyword evidence="3" id="KW-1185">Reference proteome</keyword>